<gene>
    <name evidence="1" type="ORF">DFH08DRAFT_817104</name>
</gene>
<protein>
    <submittedName>
        <fullName evidence="1">Uncharacterized protein</fullName>
    </submittedName>
</protein>
<accession>A0AAD6ZJ32</accession>
<dbReference type="Proteomes" id="UP001218218">
    <property type="component" value="Unassembled WGS sequence"/>
</dbReference>
<proteinExistence type="predicted"/>
<name>A0AAD6ZJ32_9AGAR</name>
<reference evidence="1" key="1">
    <citation type="submission" date="2023-03" db="EMBL/GenBank/DDBJ databases">
        <title>Massive genome expansion in bonnet fungi (Mycena s.s.) driven by repeated elements and novel gene families across ecological guilds.</title>
        <authorList>
            <consortium name="Lawrence Berkeley National Laboratory"/>
            <person name="Harder C.B."/>
            <person name="Miyauchi S."/>
            <person name="Viragh M."/>
            <person name="Kuo A."/>
            <person name="Thoen E."/>
            <person name="Andreopoulos B."/>
            <person name="Lu D."/>
            <person name="Skrede I."/>
            <person name="Drula E."/>
            <person name="Henrissat B."/>
            <person name="Morin E."/>
            <person name="Kohler A."/>
            <person name="Barry K."/>
            <person name="LaButti K."/>
            <person name="Morin E."/>
            <person name="Salamov A."/>
            <person name="Lipzen A."/>
            <person name="Mereny Z."/>
            <person name="Hegedus B."/>
            <person name="Baldrian P."/>
            <person name="Stursova M."/>
            <person name="Weitz H."/>
            <person name="Taylor A."/>
            <person name="Grigoriev I.V."/>
            <person name="Nagy L.G."/>
            <person name="Martin F."/>
            <person name="Kauserud H."/>
        </authorList>
    </citation>
    <scope>NUCLEOTIDE SEQUENCE</scope>
    <source>
        <strain evidence="1">CBHHK002</strain>
    </source>
</reference>
<evidence type="ECO:0000313" key="2">
    <source>
        <dbReference type="Proteomes" id="UP001218218"/>
    </source>
</evidence>
<keyword evidence="2" id="KW-1185">Reference proteome</keyword>
<dbReference type="EMBL" id="JARIHO010000044">
    <property type="protein sequence ID" value="KAJ7325423.1"/>
    <property type="molecule type" value="Genomic_DNA"/>
</dbReference>
<sequence length="254" mass="28206">MTETLILFRGNAAGENATVFLNSIKRRGLTTPGFDDSKKIEYLQLSLKSGSYAKSWYTKLDPKEKDTWDHVMAAFTKEWLEKEMAVRDRDELQEELLTLVLQPGQIRVRTEEDGVLEWGHVRWVVKAAELAARAGDTGGGLIGQVLKNVPDSLMLRLGPKRKTWEELVQSMRDIPATDITSVLCLESKAQSQDKKLAALESTIAALQQTPTCGLTNQFASMAASSPSRNNNLYLPSTMMSNDEKDGTRLLMGLG</sequence>
<evidence type="ECO:0000313" key="1">
    <source>
        <dbReference type="EMBL" id="KAJ7325423.1"/>
    </source>
</evidence>
<organism evidence="1 2">
    <name type="scientific">Mycena albidolilacea</name>
    <dbReference type="NCBI Taxonomy" id="1033008"/>
    <lineage>
        <taxon>Eukaryota</taxon>
        <taxon>Fungi</taxon>
        <taxon>Dikarya</taxon>
        <taxon>Basidiomycota</taxon>
        <taxon>Agaricomycotina</taxon>
        <taxon>Agaricomycetes</taxon>
        <taxon>Agaricomycetidae</taxon>
        <taxon>Agaricales</taxon>
        <taxon>Marasmiineae</taxon>
        <taxon>Mycenaceae</taxon>
        <taxon>Mycena</taxon>
    </lineage>
</organism>
<comment type="caution">
    <text evidence="1">The sequence shown here is derived from an EMBL/GenBank/DDBJ whole genome shotgun (WGS) entry which is preliminary data.</text>
</comment>
<dbReference type="AlphaFoldDB" id="A0AAD6ZJ32"/>